<proteinExistence type="predicted"/>
<comment type="caution">
    <text evidence="2">The sequence shown here is derived from an EMBL/GenBank/DDBJ whole genome shotgun (WGS) entry which is preliminary data.</text>
</comment>
<evidence type="ECO:0000256" key="1">
    <source>
        <dbReference type="SAM" id="MobiDB-lite"/>
    </source>
</evidence>
<sequence length="844" mass="87680">MAVLPTGNYGAEATLWPGGPVHAGLTRDFVRVAVVDEERHLVGLERRDSRAAGDLLERRRSAQNRPSTRIHVNRTSTTGGVLLTHGRAAADALLALPNADDPTRLVLGLGDFAWGGTPSAAAPTPGAGPLPSTLADSGTAAPAVGQYRVRALTGGGALAEDHQTVLVEFNLGPDCVGAWMRAWPLGFDLDIALHFRTSGGAGRVNAAGVAHLTMVLLNGTLGASGLLGMDTLVPLPDATGAVAAQRRYADRRFTRPAPVGGAAATTIAGDWVVCETGATGTGALPSGAVPPGGHVVLLSGTPAIVDRTAIPAAAWDDNTLRNQLQATDIVSLTSPAYGSTPDRASVTGRPLPRTPPGGGGDPRGRLDTIVGNRLHYLDRDLLASATASSIPYTLLDRLEVAAATTGDDAATAVIGAAPAVPWALEPARDFFLGHPGVPAAIEIHGTGVSLTGAPAVAVAEYVRERTAGLSFPEVQALTEPVRSAAIQSELAVAAEAATPLPTIADGEDAGPVVAVLRTSALGMEGAPGVGLAAVNDANIFPLSQNELALEAWLDANITIAGGAGTALRNAIGDEIDSITRALDRRLFTAAHGARDTLLALLAAIRRAQDFVYLETPAVDDLETDAEDVPDAWWGQLIDRMTARPGLRVILCVPTQLGPGTPKRLQEVRDFSLLKAVDALRAVAPDRVALFSPGAGAGRAVRFASTSVVVDDAFALTGTTHLWRRGLTWDSSLAAAVFDERVIDGRPQDVRAFRIQLLADRLGIPTTRVPDDPAELVRAIRELDARGSNRLSVTSIVNPKETPTNAELDAWNADGTRSGLDFNFVAALLVSFLAFTDVEHAIVEG</sequence>
<gene>
    <name evidence="2" type="ORF">OV079_51300</name>
</gene>
<dbReference type="AlphaFoldDB" id="A0A9X3F3H8"/>
<dbReference type="SUPFAM" id="SSF56024">
    <property type="entry name" value="Phospholipase D/nuclease"/>
    <property type="match status" value="1"/>
</dbReference>
<evidence type="ECO:0000313" key="2">
    <source>
        <dbReference type="EMBL" id="MCY1013779.1"/>
    </source>
</evidence>
<evidence type="ECO:0000313" key="3">
    <source>
        <dbReference type="Proteomes" id="UP001150924"/>
    </source>
</evidence>
<organism evidence="2 3">
    <name type="scientific">Nannocystis pusilla</name>
    <dbReference type="NCBI Taxonomy" id="889268"/>
    <lineage>
        <taxon>Bacteria</taxon>
        <taxon>Pseudomonadati</taxon>
        <taxon>Myxococcota</taxon>
        <taxon>Polyangia</taxon>
        <taxon>Nannocystales</taxon>
        <taxon>Nannocystaceae</taxon>
        <taxon>Nannocystis</taxon>
    </lineage>
</organism>
<dbReference type="EMBL" id="JAPNKE010000002">
    <property type="protein sequence ID" value="MCY1013779.1"/>
    <property type="molecule type" value="Genomic_DNA"/>
</dbReference>
<protein>
    <submittedName>
        <fullName evidence="2">Uncharacterized protein</fullName>
    </submittedName>
</protein>
<dbReference type="Proteomes" id="UP001150924">
    <property type="component" value="Unassembled WGS sequence"/>
</dbReference>
<reference evidence="2" key="1">
    <citation type="submission" date="2022-11" db="EMBL/GenBank/DDBJ databases">
        <title>Minimal conservation of predation-associated metabolite biosynthetic gene clusters underscores biosynthetic potential of Myxococcota including descriptions for ten novel species: Archangium lansinium sp. nov., Myxococcus landrumus sp. nov., Nannocystis bai.</title>
        <authorList>
            <person name="Ahearne A."/>
            <person name="Stevens C."/>
            <person name="Phillips K."/>
        </authorList>
    </citation>
    <scope>NUCLEOTIDE SEQUENCE</scope>
    <source>
        <strain evidence="2">Na p29</strain>
    </source>
</reference>
<name>A0A9X3F3H8_9BACT</name>
<feature type="region of interest" description="Disordered" evidence="1">
    <location>
        <begin position="333"/>
        <end position="365"/>
    </location>
</feature>
<accession>A0A9X3F3H8</accession>
<keyword evidence="3" id="KW-1185">Reference proteome</keyword>
<dbReference type="RefSeq" id="WP_267777904.1">
    <property type="nucleotide sequence ID" value="NZ_JAPNKE010000002.1"/>
</dbReference>